<organism evidence="2 3">
    <name type="scientific">Aplosporella prunicola CBS 121167</name>
    <dbReference type="NCBI Taxonomy" id="1176127"/>
    <lineage>
        <taxon>Eukaryota</taxon>
        <taxon>Fungi</taxon>
        <taxon>Dikarya</taxon>
        <taxon>Ascomycota</taxon>
        <taxon>Pezizomycotina</taxon>
        <taxon>Dothideomycetes</taxon>
        <taxon>Dothideomycetes incertae sedis</taxon>
        <taxon>Botryosphaeriales</taxon>
        <taxon>Aplosporellaceae</taxon>
        <taxon>Aplosporella</taxon>
    </lineage>
</organism>
<dbReference type="OrthoDB" id="3956089at2759"/>
<gene>
    <name evidence="2" type="ORF">K452DRAFT_302034</name>
</gene>
<accession>A0A6A6B1M4</accession>
<evidence type="ECO:0000313" key="2">
    <source>
        <dbReference type="EMBL" id="KAF2137273.1"/>
    </source>
</evidence>
<dbReference type="RefSeq" id="XP_033392991.1">
    <property type="nucleotide sequence ID" value="XM_033542531.1"/>
</dbReference>
<keyword evidence="3" id="KW-1185">Reference proteome</keyword>
<feature type="region of interest" description="Disordered" evidence="1">
    <location>
        <begin position="43"/>
        <end position="71"/>
    </location>
</feature>
<proteinExistence type="predicted"/>
<dbReference type="AlphaFoldDB" id="A0A6A6B1M4"/>
<sequence length="104" mass="11029">MVFPRKSDAIDALGELEELESGVSFDPENEDCDRYAKRLRGESLADTSVGPADVGSPGAGSAAPPETSEPVDFARMPTFWEVDPFPGEFDVSALGDLDFGGGIF</sequence>
<evidence type="ECO:0000313" key="3">
    <source>
        <dbReference type="Proteomes" id="UP000799438"/>
    </source>
</evidence>
<dbReference type="GeneID" id="54300028"/>
<protein>
    <submittedName>
        <fullName evidence="2">Uncharacterized protein</fullName>
    </submittedName>
</protein>
<evidence type="ECO:0000256" key="1">
    <source>
        <dbReference type="SAM" id="MobiDB-lite"/>
    </source>
</evidence>
<dbReference type="Proteomes" id="UP000799438">
    <property type="component" value="Unassembled WGS sequence"/>
</dbReference>
<reference evidence="2" key="1">
    <citation type="journal article" date="2020" name="Stud. Mycol.">
        <title>101 Dothideomycetes genomes: a test case for predicting lifestyles and emergence of pathogens.</title>
        <authorList>
            <person name="Haridas S."/>
            <person name="Albert R."/>
            <person name="Binder M."/>
            <person name="Bloem J."/>
            <person name="Labutti K."/>
            <person name="Salamov A."/>
            <person name="Andreopoulos B."/>
            <person name="Baker S."/>
            <person name="Barry K."/>
            <person name="Bills G."/>
            <person name="Bluhm B."/>
            <person name="Cannon C."/>
            <person name="Castanera R."/>
            <person name="Culley D."/>
            <person name="Daum C."/>
            <person name="Ezra D."/>
            <person name="Gonzalez J."/>
            <person name="Henrissat B."/>
            <person name="Kuo A."/>
            <person name="Liang C."/>
            <person name="Lipzen A."/>
            <person name="Lutzoni F."/>
            <person name="Magnuson J."/>
            <person name="Mondo S."/>
            <person name="Nolan M."/>
            <person name="Ohm R."/>
            <person name="Pangilinan J."/>
            <person name="Park H.-J."/>
            <person name="Ramirez L."/>
            <person name="Alfaro M."/>
            <person name="Sun H."/>
            <person name="Tritt A."/>
            <person name="Yoshinaga Y."/>
            <person name="Zwiers L.-H."/>
            <person name="Turgeon B."/>
            <person name="Goodwin S."/>
            <person name="Spatafora J."/>
            <person name="Crous P."/>
            <person name="Grigoriev I."/>
        </authorList>
    </citation>
    <scope>NUCLEOTIDE SEQUENCE</scope>
    <source>
        <strain evidence="2">CBS 121167</strain>
    </source>
</reference>
<dbReference type="EMBL" id="ML995504">
    <property type="protein sequence ID" value="KAF2137273.1"/>
    <property type="molecule type" value="Genomic_DNA"/>
</dbReference>
<name>A0A6A6B1M4_9PEZI</name>